<keyword evidence="10" id="KW-1185">Reference proteome</keyword>
<evidence type="ECO:0000313" key="10">
    <source>
        <dbReference type="Proteomes" id="UP000323011"/>
    </source>
</evidence>
<feature type="transmembrane region" description="Helical" evidence="7">
    <location>
        <begin position="660"/>
        <end position="680"/>
    </location>
</feature>
<dbReference type="InterPro" id="IPR006634">
    <property type="entry name" value="TLC-dom"/>
</dbReference>
<comment type="caution">
    <text evidence="9">The sequence shown here is derived from an EMBL/GenBank/DDBJ whole genome shotgun (WGS) entry which is preliminary data.</text>
</comment>
<gene>
    <name evidence="9" type="ORF">FNF29_06128</name>
</gene>
<evidence type="ECO:0000256" key="6">
    <source>
        <dbReference type="SAM" id="MobiDB-lite"/>
    </source>
</evidence>
<dbReference type="PANTHER" id="PTHR12560">
    <property type="entry name" value="LONGEVITY ASSURANCE FACTOR 1 LAG1"/>
    <property type="match status" value="1"/>
</dbReference>
<feature type="transmembrane region" description="Helical" evidence="7">
    <location>
        <begin position="754"/>
        <end position="779"/>
    </location>
</feature>
<keyword evidence="2 5" id="KW-0812">Transmembrane</keyword>
<dbReference type="InterPro" id="IPR016439">
    <property type="entry name" value="Lag1/Lac1-like"/>
</dbReference>
<dbReference type="InterPro" id="IPR012430">
    <property type="entry name" value="TMEM43_fam"/>
</dbReference>
<dbReference type="Pfam" id="PF07787">
    <property type="entry name" value="TMEM43"/>
    <property type="match status" value="1"/>
</dbReference>
<accession>A0A5A8CBR6</accession>
<feature type="transmembrane region" description="Helical" evidence="7">
    <location>
        <begin position="15"/>
        <end position="34"/>
    </location>
</feature>
<reference evidence="9 10" key="1">
    <citation type="submission" date="2019-07" db="EMBL/GenBank/DDBJ databases">
        <title>Genomes of Cafeteria roenbergensis.</title>
        <authorList>
            <person name="Fischer M.G."/>
            <person name="Hackl T."/>
            <person name="Roman M."/>
        </authorList>
    </citation>
    <scope>NUCLEOTIDE SEQUENCE [LARGE SCALE GENOMIC DNA]</scope>
    <source>
        <strain evidence="9 10">BVI</strain>
    </source>
</reference>
<proteinExistence type="predicted"/>
<dbReference type="GO" id="GO:0005783">
    <property type="term" value="C:endoplasmic reticulum"/>
    <property type="evidence" value="ECO:0007669"/>
    <property type="project" value="TreeGrafter"/>
</dbReference>
<evidence type="ECO:0000256" key="5">
    <source>
        <dbReference type="PROSITE-ProRule" id="PRU00205"/>
    </source>
</evidence>
<dbReference type="Proteomes" id="UP000323011">
    <property type="component" value="Unassembled WGS sequence"/>
</dbReference>
<dbReference type="PANTHER" id="PTHR12560:SF67">
    <property type="entry name" value="TLC DOMAIN-CONTAINING PROTEIN"/>
    <property type="match status" value="1"/>
</dbReference>
<evidence type="ECO:0000256" key="7">
    <source>
        <dbReference type="SAM" id="Phobius"/>
    </source>
</evidence>
<dbReference type="PROSITE" id="PS50922">
    <property type="entry name" value="TLC"/>
    <property type="match status" value="1"/>
</dbReference>
<dbReference type="SMART" id="SM00724">
    <property type="entry name" value="TLC"/>
    <property type="match status" value="1"/>
</dbReference>
<dbReference type="GO" id="GO:0046513">
    <property type="term" value="P:ceramide biosynthetic process"/>
    <property type="evidence" value="ECO:0007669"/>
    <property type="project" value="InterPro"/>
</dbReference>
<dbReference type="GO" id="GO:0050291">
    <property type="term" value="F:sphingosine N-acyltransferase activity"/>
    <property type="evidence" value="ECO:0007669"/>
    <property type="project" value="InterPro"/>
</dbReference>
<feature type="domain" description="TLC" evidence="8">
    <location>
        <begin position="510"/>
        <end position="779"/>
    </location>
</feature>
<dbReference type="Pfam" id="PF03798">
    <property type="entry name" value="TRAM_LAG1_CLN8"/>
    <property type="match status" value="1"/>
</dbReference>
<organism evidence="9 10">
    <name type="scientific">Cafeteria roenbergensis</name>
    <name type="common">Marine flagellate</name>
    <dbReference type="NCBI Taxonomy" id="33653"/>
    <lineage>
        <taxon>Eukaryota</taxon>
        <taxon>Sar</taxon>
        <taxon>Stramenopiles</taxon>
        <taxon>Bigyra</taxon>
        <taxon>Opalozoa</taxon>
        <taxon>Bicosoecida</taxon>
        <taxon>Cafeteriaceae</taxon>
        <taxon>Cafeteria</taxon>
    </lineage>
</organism>
<evidence type="ECO:0000256" key="2">
    <source>
        <dbReference type="ARBA" id="ARBA00022692"/>
    </source>
</evidence>
<evidence type="ECO:0000256" key="4">
    <source>
        <dbReference type="ARBA" id="ARBA00023136"/>
    </source>
</evidence>
<feature type="region of interest" description="Disordered" evidence="6">
    <location>
        <begin position="241"/>
        <end position="264"/>
    </location>
</feature>
<keyword evidence="4 5" id="KW-0472">Membrane</keyword>
<feature type="compositionally biased region" description="Polar residues" evidence="6">
    <location>
        <begin position="168"/>
        <end position="185"/>
    </location>
</feature>
<evidence type="ECO:0000256" key="3">
    <source>
        <dbReference type="ARBA" id="ARBA00022989"/>
    </source>
</evidence>
<dbReference type="GO" id="GO:0016020">
    <property type="term" value="C:membrane"/>
    <property type="evidence" value="ECO:0007669"/>
    <property type="project" value="UniProtKB-SubCell"/>
</dbReference>
<protein>
    <recommendedName>
        <fullName evidence="8">TLC domain-containing protein</fullName>
    </recommendedName>
</protein>
<sequence>MGSDARPKGFCGSRLCWRLSGVLVAACAGTALYLSEVSVKEHRDALLAAEAAVTKAVDLADVARDSWWGHAASLFGVDVAPAASAGEVAVAAGDIGGAETVVDPDTGFSVPGALRLSRSMWLYQWVESASKPSASSKSNGEEFSYSLEWKQRPAASSNDFSDNDARQTRVNPHSATRATGLTRRNWSADGGPVSVGGVRLGAAALARLVSAADRSVLPTAAAARDMILPFPVQAADSTGSWSARQALQADPASGSFTTAEPPAAPRAGDLRVNYRASAPAGAVVIGALASDGALGPWKAPNGRELLLVHPWQAGEPAVSPDAAFRGAHQANQSFGLWVRMASLLAVLVGSFLAVFGGWPDAGDSSVLAGTRDEEAEGYRRVPVVEEVLITLYFAELAALVWVFRFDWMVEWGAIEAALEGRFNAAARLASAVPTTSFSAGADGEAHFSLRGAGLPFPLLVLIMVFVMGTFVELSKTLCGIAGLRVSRATVALGLTERPQHFPSPLDNPMTMKKFREQSWQFAIHILMSLIEVYLLRNELPNGVLMSEHTTELVWVPPPFPHRDATGEPVMKFQPSHAFVVFYAAQLAVWIYTGFVCAFLDERKKDFLVMMAHHVITVALVGFSASHNFIAIGLIVLWVHDVSDIFVDLLKITNYFGLHGLKGMLIVELSFASCLVAWVYFRLFQYPAVCLRAALVGGLALEAGRIGGDNPVNREESTDLHWLLGLDKDAPLLDVVHALAHSWHVDIPAYFALNALLWLLQVLHVWWFYLLVGLALRVAAAPDVKEIRNIAADHYEGGADERVATRVGQQRGENQKPKSD</sequence>
<dbReference type="EMBL" id="VLTN01000045">
    <property type="protein sequence ID" value="KAA0149241.1"/>
    <property type="molecule type" value="Genomic_DNA"/>
</dbReference>
<keyword evidence="3 7" id="KW-1133">Transmembrane helix</keyword>
<dbReference type="AlphaFoldDB" id="A0A5A8CBR6"/>
<feature type="transmembrane region" description="Helical" evidence="7">
    <location>
        <begin position="334"/>
        <end position="355"/>
    </location>
</feature>
<feature type="region of interest" description="Disordered" evidence="6">
    <location>
        <begin position="155"/>
        <end position="188"/>
    </location>
</feature>
<name>A0A5A8CBR6_CAFRO</name>
<feature type="transmembrane region" description="Helical" evidence="7">
    <location>
        <begin position="454"/>
        <end position="474"/>
    </location>
</feature>
<comment type="subcellular location">
    <subcellularLocation>
        <location evidence="1">Membrane</location>
        <topology evidence="1">Multi-pass membrane protein</topology>
    </subcellularLocation>
</comment>
<feature type="transmembrane region" description="Helical" evidence="7">
    <location>
        <begin position="577"/>
        <end position="599"/>
    </location>
</feature>
<evidence type="ECO:0000313" key="9">
    <source>
        <dbReference type="EMBL" id="KAA0149241.1"/>
    </source>
</evidence>
<evidence type="ECO:0000256" key="1">
    <source>
        <dbReference type="ARBA" id="ARBA00004141"/>
    </source>
</evidence>
<evidence type="ECO:0000259" key="8">
    <source>
        <dbReference type="PROSITE" id="PS50922"/>
    </source>
</evidence>